<keyword evidence="2" id="KW-1185">Reference proteome</keyword>
<name>A0A7Z2NWW9_9SPHN</name>
<organism evidence="1 2">
    <name type="scientific">Sphingomonas changnyeongensis</name>
    <dbReference type="NCBI Taxonomy" id="2698679"/>
    <lineage>
        <taxon>Bacteria</taxon>
        <taxon>Pseudomonadati</taxon>
        <taxon>Pseudomonadota</taxon>
        <taxon>Alphaproteobacteria</taxon>
        <taxon>Sphingomonadales</taxon>
        <taxon>Sphingomonadaceae</taxon>
        <taxon>Sphingomonas</taxon>
    </lineage>
</organism>
<dbReference type="AlphaFoldDB" id="A0A7Z2NWW9"/>
<evidence type="ECO:0000313" key="2">
    <source>
        <dbReference type="Proteomes" id="UP000464468"/>
    </source>
</evidence>
<dbReference type="KEGG" id="schy:GVO57_11070"/>
<proteinExistence type="predicted"/>
<gene>
    <name evidence="1" type="ORF">GVO57_11070</name>
</gene>
<dbReference type="Proteomes" id="UP000464468">
    <property type="component" value="Chromosome"/>
</dbReference>
<accession>A0A7Z2NWW9</accession>
<protein>
    <submittedName>
        <fullName evidence="1">Uncharacterized protein</fullName>
    </submittedName>
</protein>
<dbReference type="RefSeq" id="WP_160593182.1">
    <property type="nucleotide sequence ID" value="NZ_CP047895.1"/>
</dbReference>
<evidence type="ECO:0000313" key="1">
    <source>
        <dbReference type="EMBL" id="QHL91252.1"/>
    </source>
</evidence>
<sequence>MVVGNRSAAVPARADGRPRIHLRATRSGARFRHGATGIDHDAASLGEAVERALEAIGGRDAVIIFSGEQNA</sequence>
<dbReference type="EMBL" id="CP047895">
    <property type="protein sequence ID" value="QHL91252.1"/>
    <property type="molecule type" value="Genomic_DNA"/>
</dbReference>
<reference evidence="1 2" key="1">
    <citation type="submission" date="2020-01" db="EMBL/GenBank/DDBJ databases">
        <title>Sphingomonas sp. C33 whole genome sequece.</title>
        <authorList>
            <person name="Park C."/>
        </authorList>
    </citation>
    <scope>NUCLEOTIDE SEQUENCE [LARGE SCALE GENOMIC DNA]</scope>
    <source>
        <strain evidence="1 2">C33</strain>
    </source>
</reference>